<dbReference type="Proteomes" id="UP001341840">
    <property type="component" value="Unassembled WGS sequence"/>
</dbReference>
<evidence type="ECO:0000313" key="3">
    <source>
        <dbReference type="Proteomes" id="UP001341840"/>
    </source>
</evidence>
<gene>
    <name evidence="2" type="ORF">PIB30_053424</name>
</gene>
<name>A0ABU6ZHC0_9FABA</name>
<evidence type="ECO:0000313" key="2">
    <source>
        <dbReference type="EMBL" id="MED6221329.1"/>
    </source>
</evidence>
<proteinExistence type="predicted"/>
<reference evidence="2 3" key="1">
    <citation type="journal article" date="2023" name="Plants (Basel)">
        <title>Bridging the Gap: Combining Genomics and Transcriptomics Approaches to Understand Stylosanthes scabra, an Orphan Legume from the Brazilian Caatinga.</title>
        <authorList>
            <person name="Ferreira-Neto J.R.C."/>
            <person name="da Silva M.D."/>
            <person name="Binneck E."/>
            <person name="de Melo N.F."/>
            <person name="da Silva R.H."/>
            <person name="de Melo A.L.T.M."/>
            <person name="Pandolfi V."/>
            <person name="Bustamante F.O."/>
            <person name="Brasileiro-Vidal A.C."/>
            <person name="Benko-Iseppon A.M."/>
        </authorList>
    </citation>
    <scope>NUCLEOTIDE SEQUENCE [LARGE SCALE GENOMIC DNA]</scope>
    <source>
        <tissue evidence="2">Leaves</tissue>
    </source>
</reference>
<organism evidence="2 3">
    <name type="scientific">Stylosanthes scabra</name>
    <dbReference type="NCBI Taxonomy" id="79078"/>
    <lineage>
        <taxon>Eukaryota</taxon>
        <taxon>Viridiplantae</taxon>
        <taxon>Streptophyta</taxon>
        <taxon>Embryophyta</taxon>
        <taxon>Tracheophyta</taxon>
        <taxon>Spermatophyta</taxon>
        <taxon>Magnoliopsida</taxon>
        <taxon>eudicotyledons</taxon>
        <taxon>Gunneridae</taxon>
        <taxon>Pentapetalae</taxon>
        <taxon>rosids</taxon>
        <taxon>fabids</taxon>
        <taxon>Fabales</taxon>
        <taxon>Fabaceae</taxon>
        <taxon>Papilionoideae</taxon>
        <taxon>50 kb inversion clade</taxon>
        <taxon>dalbergioids sensu lato</taxon>
        <taxon>Dalbergieae</taxon>
        <taxon>Pterocarpus clade</taxon>
        <taxon>Stylosanthes</taxon>
    </lineage>
</organism>
<feature type="compositionally biased region" description="Basic and acidic residues" evidence="1">
    <location>
        <begin position="11"/>
        <end position="26"/>
    </location>
</feature>
<keyword evidence="3" id="KW-1185">Reference proteome</keyword>
<dbReference type="EMBL" id="JASCZI010272257">
    <property type="protein sequence ID" value="MED6221329.1"/>
    <property type="molecule type" value="Genomic_DNA"/>
</dbReference>
<sequence>MSNAKKRKQEIRRAGDEHGEAERRSGDVFLMTTLSGRGWWSRTRSGEKKKVTQKREGGSSCMLAREYVKPFRFCLSLAQYERFHSRERIRDNIQEAFTKGKKIAETSQTFSMAESFHLLSDIHQHKMH</sequence>
<evidence type="ECO:0000256" key="1">
    <source>
        <dbReference type="SAM" id="MobiDB-lite"/>
    </source>
</evidence>
<feature type="region of interest" description="Disordered" evidence="1">
    <location>
        <begin position="1"/>
        <end position="26"/>
    </location>
</feature>
<protein>
    <submittedName>
        <fullName evidence="2">Uncharacterized protein</fullName>
    </submittedName>
</protein>
<feature type="compositionally biased region" description="Basic residues" evidence="1">
    <location>
        <begin position="1"/>
        <end position="10"/>
    </location>
</feature>
<accession>A0ABU6ZHC0</accession>
<comment type="caution">
    <text evidence="2">The sequence shown here is derived from an EMBL/GenBank/DDBJ whole genome shotgun (WGS) entry which is preliminary data.</text>
</comment>